<dbReference type="SUPFAM" id="SSF56935">
    <property type="entry name" value="Porins"/>
    <property type="match status" value="1"/>
</dbReference>
<keyword evidence="8 12" id="KW-0798">TonB box</keyword>
<evidence type="ECO:0000256" key="9">
    <source>
        <dbReference type="ARBA" id="ARBA00023136"/>
    </source>
</evidence>
<proteinExistence type="inferred from homology"/>
<evidence type="ECO:0000313" key="16">
    <source>
        <dbReference type="EMBL" id="SET62277.1"/>
    </source>
</evidence>
<gene>
    <name evidence="16" type="ORF">SAMN05660429_02240</name>
</gene>
<keyword evidence="17" id="KW-1185">Reference proteome</keyword>
<evidence type="ECO:0000256" key="7">
    <source>
        <dbReference type="ARBA" id="ARBA00023065"/>
    </source>
</evidence>
<dbReference type="EMBL" id="FOHK01000010">
    <property type="protein sequence ID" value="SET62277.1"/>
    <property type="molecule type" value="Genomic_DNA"/>
</dbReference>
<keyword evidence="10 11" id="KW-0998">Cell outer membrane</keyword>
<dbReference type="STRING" id="349064.SAMN05660429_02240"/>
<keyword evidence="7" id="KW-0406">Ion transport</keyword>
<keyword evidence="3 11" id="KW-1134">Transmembrane beta strand</keyword>
<dbReference type="Proteomes" id="UP000199308">
    <property type="component" value="Unassembled WGS sequence"/>
</dbReference>
<evidence type="ECO:0000256" key="10">
    <source>
        <dbReference type="ARBA" id="ARBA00023237"/>
    </source>
</evidence>
<reference evidence="16 17" key="1">
    <citation type="submission" date="2016-10" db="EMBL/GenBank/DDBJ databases">
        <authorList>
            <person name="de Groot N.N."/>
        </authorList>
    </citation>
    <scope>NUCLEOTIDE SEQUENCE [LARGE SCALE GENOMIC DNA]</scope>
    <source>
        <strain evidence="16 17">DSM 19706</strain>
    </source>
</reference>
<feature type="domain" description="TonB-dependent receptor plug" evidence="15">
    <location>
        <begin position="58"/>
        <end position="164"/>
    </location>
</feature>
<keyword evidence="6" id="KW-0408">Iron</keyword>
<evidence type="ECO:0000256" key="8">
    <source>
        <dbReference type="ARBA" id="ARBA00023077"/>
    </source>
</evidence>
<evidence type="ECO:0000256" key="4">
    <source>
        <dbReference type="ARBA" id="ARBA00022496"/>
    </source>
</evidence>
<dbReference type="PROSITE" id="PS52016">
    <property type="entry name" value="TONB_DEPENDENT_REC_3"/>
    <property type="match status" value="1"/>
</dbReference>
<keyword evidence="2 11" id="KW-0813">Transport</keyword>
<keyword evidence="16" id="KW-0675">Receptor</keyword>
<keyword evidence="9 11" id="KW-0472">Membrane</keyword>
<dbReference type="AlphaFoldDB" id="A0A1I0FVJ9"/>
<dbReference type="Pfam" id="PF07715">
    <property type="entry name" value="Plug"/>
    <property type="match status" value="1"/>
</dbReference>
<dbReference type="InterPro" id="IPR036942">
    <property type="entry name" value="Beta-barrel_TonB_sf"/>
</dbReference>
<evidence type="ECO:0000256" key="5">
    <source>
        <dbReference type="ARBA" id="ARBA00022692"/>
    </source>
</evidence>
<comment type="subcellular location">
    <subcellularLocation>
        <location evidence="1 11">Cell outer membrane</location>
        <topology evidence="1 11">Multi-pass membrane protein</topology>
    </subcellularLocation>
</comment>
<dbReference type="InterPro" id="IPR000531">
    <property type="entry name" value="Beta-barrel_TonB"/>
</dbReference>
<protein>
    <submittedName>
        <fullName evidence="16">Outer membrane receptor for ferric coprogen and ferric-rhodotorulic acid</fullName>
    </submittedName>
</protein>
<dbReference type="Gene3D" id="2.40.170.20">
    <property type="entry name" value="TonB-dependent receptor, beta-barrel domain"/>
    <property type="match status" value="2"/>
</dbReference>
<evidence type="ECO:0000256" key="1">
    <source>
        <dbReference type="ARBA" id="ARBA00004571"/>
    </source>
</evidence>
<evidence type="ECO:0000259" key="15">
    <source>
        <dbReference type="Pfam" id="PF07715"/>
    </source>
</evidence>
<evidence type="ECO:0000256" key="6">
    <source>
        <dbReference type="ARBA" id="ARBA00023004"/>
    </source>
</evidence>
<name>A0A1I0FVJ9_THASX</name>
<evidence type="ECO:0000256" key="12">
    <source>
        <dbReference type="RuleBase" id="RU003357"/>
    </source>
</evidence>
<evidence type="ECO:0000256" key="13">
    <source>
        <dbReference type="SAM" id="SignalP"/>
    </source>
</evidence>
<feature type="signal peptide" evidence="13">
    <location>
        <begin position="1"/>
        <end position="31"/>
    </location>
</feature>
<evidence type="ECO:0000256" key="3">
    <source>
        <dbReference type="ARBA" id="ARBA00022452"/>
    </source>
</evidence>
<dbReference type="InterPro" id="IPR039426">
    <property type="entry name" value="TonB-dep_rcpt-like"/>
</dbReference>
<evidence type="ECO:0000259" key="14">
    <source>
        <dbReference type="Pfam" id="PF00593"/>
    </source>
</evidence>
<evidence type="ECO:0000313" key="17">
    <source>
        <dbReference type="Proteomes" id="UP000199308"/>
    </source>
</evidence>
<evidence type="ECO:0000256" key="2">
    <source>
        <dbReference type="ARBA" id="ARBA00022448"/>
    </source>
</evidence>
<keyword evidence="13" id="KW-0732">Signal</keyword>
<feature type="chain" id="PRO_5011715401" evidence="13">
    <location>
        <begin position="32"/>
        <end position="921"/>
    </location>
</feature>
<feature type="domain" description="TonB-dependent receptor-like beta-barrel" evidence="14">
    <location>
        <begin position="539"/>
        <end position="883"/>
    </location>
</feature>
<keyword evidence="5 11" id="KW-0812">Transmembrane</keyword>
<dbReference type="PANTHER" id="PTHR32552">
    <property type="entry name" value="FERRICHROME IRON RECEPTOR-RELATED"/>
    <property type="match status" value="1"/>
</dbReference>
<organism evidence="16 17">
    <name type="scientific">Thalassotalea agarivorans</name>
    <name type="common">Thalassomonas agarivorans</name>
    <dbReference type="NCBI Taxonomy" id="349064"/>
    <lineage>
        <taxon>Bacteria</taxon>
        <taxon>Pseudomonadati</taxon>
        <taxon>Pseudomonadota</taxon>
        <taxon>Gammaproteobacteria</taxon>
        <taxon>Alteromonadales</taxon>
        <taxon>Colwelliaceae</taxon>
        <taxon>Thalassotalea</taxon>
    </lineage>
</organism>
<comment type="similarity">
    <text evidence="11 12">Belongs to the TonB-dependent receptor family.</text>
</comment>
<sequence>MHQNKKFNIKKSLITKAVVSALTLSSFAATAEEEQSTEATAAELDIITVTAQKRVQNVMEVPITVGAVSADTIEETGSITLSDIDKFIPGFEFDDGNMTQAGITMRGISSPNISVGGDPSSASFYDDIYMPRAAQNVIFSDMGRVEVLKGPQGTLFGRNAAMGVVNMVPNSPTEDFEGFVKGTFGTDELQRYEGMVNVPLTDSFYMRANALWNMQGGIVDNVADPAWNDEVDTWDLGERDHKAGRLSFLWEMSSATDFQLSYDFDDLAQAPPMAIGLSEYAYNGGQDIFGDKAANDVRNGIESRDMHAVTFKMNHAFSDEWSMKYVASYRAWETEAKQDEDGTADARRYLDTNNIEDSNIFYTELQVNYVSDRINAVTGFSYSKEDVSQTTELNVTSDTIATLVTGELNSAIDGVVQAGVAGQLGLDINTATQEQLDAAASAAFGPDVTFQSAVAAIKDIQGIEEMEHMWNPDEWSGTINALDAAAPELGLVNSLLGLFDQLGIPHGGAITPELVAATGNLTYDAISTQVPALVGSPNYYMPEVFGPGFGGLWYQETVSNTGDFTNWGVFADVDFAITDKWNVIGGIRYSNDNKKFTWDIPLNSFATVPVNSLIAAQGLPPIPIENLLLPEQYFALKPFGGVMAAEDSWDKITGRLVTSYKLNDDEMIFASYSTGYKSGGYDSLDPQLDANGVPQAFDPEDTANFELGYKAVLWEQVVANISGYYLQLSNQQVSVSSKEPGDTAAVPRIISIDRDLTGFEFDLRWMATDSLTLGVITEIRSTDSHFPEYYNSTGDLIEAQTTSSNAALNYTLTLDFMPDFGVGTTNFHMDYVFQENTNASNPGLEDYLLAIPEYFVDRQDLNMRLSWANDDDNIEIGLWGKNLLDKDYLTGGGGLAASELGTPVGRINRGLEAGIDLKYSF</sequence>
<dbReference type="GO" id="GO:0009279">
    <property type="term" value="C:cell outer membrane"/>
    <property type="evidence" value="ECO:0007669"/>
    <property type="project" value="UniProtKB-SubCell"/>
</dbReference>
<evidence type="ECO:0000256" key="11">
    <source>
        <dbReference type="PROSITE-ProRule" id="PRU01360"/>
    </source>
</evidence>
<dbReference type="Pfam" id="PF00593">
    <property type="entry name" value="TonB_dep_Rec_b-barrel"/>
    <property type="match status" value="1"/>
</dbReference>
<dbReference type="GO" id="GO:0006826">
    <property type="term" value="P:iron ion transport"/>
    <property type="evidence" value="ECO:0007669"/>
    <property type="project" value="UniProtKB-KW"/>
</dbReference>
<dbReference type="PANTHER" id="PTHR32552:SF81">
    <property type="entry name" value="TONB-DEPENDENT OUTER MEMBRANE RECEPTOR"/>
    <property type="match status" value="1"/>
</dbReference>
<dbReference type="InterPro" id="IPR012910">
    <property type="entry name" value="Plug_dom"/>
</dbReference>
<accession>A0A1I0FVJ9</accession>
<keyword evidence="4" id="KW-0410">Iron transport</keyword>